<feature type="compositionally biased region" description="Pro residues" evidence="1">
    <location>
        <begin position="85"/>
        <end position="95"/>
    </location>
</feature>
<dbReference type="Proteomes" id="UP000327493">
    <property type="component" value="Chromosome 1"/>
</dbReference>
<dbReference type="GO" id="GO:0005223">
    <property type="term" value="F:intracellularly cGMP-activated cation channel activity"/>
    <property type="evidence" value="ECO:0007669"/>
    <property type="project" value="TreeGrafter"/>
</dbReference>
<sequence length="267" mass="30191">MSSRGPTDLLCPSGRGGPGVGGAPVLKVEDVDREVNIPQIITSTEPESGHESVRLSTLRSELRRDRLVDPDESEEESPSASPSKAAPPPPPPPPPPDEKKDDAPAEGGGEEEEEEEEEEKKELVLPFEILGRPVVFPRPPQLPPMPDWLRAVVEYRFPSSIDPFTDLIYVMWLFCVVAAWNWNVWLIPVRWAFPYQTPENLHLWLLMDYTCDFIYILDILVFQPRLQVIRTSSYLLYSLHINACLFYWGSAYEGLGSTKWVYNGKGN</sequence>
<evidence type="ECO:0000313" key="4">
    <source>
        <dbReference type="Proteomes" id="UP000327493"/>
    </source>
</evidence>
<feature type="non-terminal residue" evidence="3">
    <location>
        <position position="267"/>
    </location>
</feature>
<dbReference type="GO" id="GO:0001895">
    <property type="term" value="P:retina homeostasis"/>
    <property type="evidence" value="ECO:0007669"/>
    <property type="project" value="TreeGrafter"/>
</dbReference>
<dbReference type="PANTHER" id="PTHR45638:SF16">
    <property type="entry name" value="CYCLIC NUCLEOTIDE-GATED CATION CHANNEL BETA-1"/>
    <property type="match status" value="1"/>
</dbReference>
<feature type="transmembrane region" description="Helical" evidence="2">
    <location>
        <begin position="234"/>
        <end position="252"/>
    </location>
</feature>
<organism evidence="3 4">
    <name type="scientific">Etheostoma spectabile</name>
    <name type="common">orangethroat darter</name>
    <dbReference type="NCBI Taxonomy" id="54343"/>
    <lineage>
        <taxon>Eukaryota</taxon>
        <taxon>Metazoa</taxon>
        <taxon>Chordata</taxon>
        <taxon>Craniata</taxon>
        <taxon>Vertebrata</taxon>
        <taxon>Euteleostomi</taxon>
        <taxon>Actinopterygii</taxon>
        <taxon>Neopterygii</taxon>
        <taxon>Teleostei</taxon>
        <taxon>Neoteleostei</taxon>
        <taxon>Acanthomorphata</taxon>
        <taxon>Eupercaria</taxon>
        <taxon>Perciformes</taxon>
        <taxon>Percoidei</taxon>
        <taxon>Percidae</taxon>
        <taxon>Etheostomatinae</taxon>
        <taxon>Etheostoma</taxon>
    </lineage>
</organism>
<accession>A0A5J5DS76</accession>
<feature type="compositionally biased region" description="Basic and acidic residues" evidence="1">
    <location>
        <begin position="60"/>
        <end position="69"/>
    </location>
</feature>
<dbReference type="EMBL" id="VOFY01000001">
    <property type="protein sequence ID" value="KAA8596162.1"/>
    <property type="molecule type" value="Genomic_DNA"/>
</dbReference>
<dbReference type="SUPFAM" id="SSF81324">
    <property type="entry name" value="Voltage-gated potassium channels"/>
    <property type="match status" value="1"/>
</dbReference>
<feature type="region of interest" description="Disordered" evidence="1">
    <location>
        <begin position="1"/>
        <end position="121"/>
    </location>
</feature>
<evidence type="ECO:0000256" key="1">
    <source>
        <dbReference type="SAM" id="MobiDB-lite"/>
    </source>
</evidence>
<gene>
    <name evidence="3" type="ORF">FQN60_011453</name>
</gene>
<dbReference type="PANTHER" id="PTHR45638">
    <property type="entry name" value="CYCLIC NUCLEOTIDE-GATED CATION CHANNEL SUBUNIT A"/>
    <property type="match status" value="1"/>
</dbReference>
<name>A0A5J5DS76_9PERO</name>
<evidence type="ECO:0000313" key="3">
    <source>
        <dbReference type="EMBL" id="KAA8596162.1"/>
    </source>
</evidence>
<dbReference type="GO" id="GO:0017071">
    <property type="term" value="C:intracellular cyclic nucleotide activated cation channel complex"/>
    <property type="evidence" value="ECO:0007669"/>
    <property type="project" value="TreeGrafter"/>
</dbReference>
<protein>
    <recommendedName>
        <fullName evidence="5">Ion transport domain-containing protein</fullName>
    </recommendedName>
</protein>
<dbReference type="GO" id="GO:0030553">
    <property type="term" value="F:cGMP binding"/>
    <property type="evidence" value="ECO:0007669"/>
    <property type="project" value="TreeGrafter"/>
</dbReference>
<dbReference type="InterPro" id="IPR050866">
    <property type="entry name" value="CNG_cation_channel"/>
</dbReference>
<keyword evidence="2" id="KW-0472">Membrane</keyword>
<dbReference type="GO" id="GO:0001750">
    <property type="term" value="C:photoreceptor outer segment"/>
    <property type="evidence" value="ECO:0007669"/>
    <property type="project" value="TreeGrafter"/>
</dbReference>
<dbReference type="AlphaFoldDB" id="A0A5J5DS76"/>
<feature type="compositionally biased region" description="Acidic residues" evidence="1">
    <location>
        <begin position="108"/>
        <end position="119"/>
    </location>
</feature>
<evidence type="ECO:0008006" key="5">
    <source>
        <dbReference type="Google" id="ProtNLM"/>
    </source>
</evidence>
<keyword evidence="4" id="KW-1185">Reference proteome</keyword>
<evidence type="ECO:0000256" key="2">
    <source>
        <dbReference type="SAM" id="Phobius"/>
    </source>
</evidence>
<proteinExistence type="predicted"/>
<dbReference type="GO" id="GO:0005886">
    <property type="term" value="C:plasma membrane"/>
    <property type="evidence" value="ECO:0007669"/>
    <property type="project" value="TreeGrafter"/>
</dbReference>
<reference evidence="3 4" key="1">
    <citation type="submission" date="2019-08" db="EMBL/GenBank/DDBJ databases">
        <title>A chromosome-level genome assembly, high-density linkage maps, and genome scans reveal the genomic architecture of hybrid incompatibilities underlying speciation via character displacement in darters (Percidae: Etheostominae).</title>
        <authorList>
            <person name="Moran R.L."/>
            <person name="Catchen J.M."/>
            <person name="Fuller R.C."/>
        </authorList>
    </citation>
    <scope>NUCLEOTIDE SEQUENCE [LARGE SCALE GENOMIC DNA]</scope>
    <source>
        <strain evidence="3">EspeVRDwgs_2016</strain>
        <tissue evidence="3">Muscle</tissue>
    </source>
</reference>
<keyword evidence="2" id="KW-0812">Transmembrane</keyword>
<keyword evidence="2" id="KW-1133">Transmembrane helix</keyword>
<feature type="transmembrane region" description="Helical" evidence="2">
    <location>
        <begin position="164"/>
        <end position="182"/>
    </location>
</feature>
<dbReference type="GO" id="GO:0044877">
    <property type="term" value="F:protein-containing complex binding"/>
    <property type="evidence" value="ECO:0007669"/>
    <property type="project" value="TreeGrafter"/>
</dbReference>
<feature type="transmembrane region" description="Helical" evidence="2">
    <location>
        <begin position="202"/>
        <end position="222"/>
    </location>
</feature>
<comment type="caution">
    <text evidence="3">The sequence shown here is derived from an EMBL/GenBank/DDBJ whole genome shotgun (WGS) entry which is preliminary data.</text>
</comment>
<dbReference type="GO" id="GO:0005222">
    <property type="term" value="F:intracellularly cAMP-activated cation channel activity"/>
    <property type="evidence" value="ECO:0007669"/>
    <property type="project" value="TreeGrafter"/>
</dbReference>